<sequence length="85" mass="9459">MITSAITSAASALSQILTINDDGLNKFSIIEKLFDILKSLAELFNKQSNSTLEKTKSEDFLFSKDLSDKIKQISAMDRLSKTLKD</sequence>
<evidence type="ECO:0000313" key="2">
    <source>
        <dbReference type="Proteomes" id="UP001430953"/>
    </source>
</evidence>
<name>A0AAW2GSF5_9HYME</name>
<keyword evidence="2" id="KW-1185">Reference proteome</keyword>
<organism evidence="1 2">
    <name type="scientific">Cardiocondyla obscurior</name>
    <dbReference type="NCBI Taxonomy" id="286306"/>
    <lineage>
        <taxon>Eukaryota</taxon>
        <taxon>Metazoa</taxon>
        <taxon>Ecdysozoa</taxon>
        <taxon>Arthropoda</taxon>
        <taxon>Hexapoda</taxon>
        <taxon>Insecta</taxon>
        <taxon>Pterygota</taxon>
        <taxon>Neoptera</taxon>
        <taxon>Endopterygota</taxon>
        <taxon>Hymenoptera</taxon>
        <taxon>Apocrita</taxon>
        <taxon>Aculeata</taxon>
        <taxon>Formicoidea</taxon>
        <taxon>Formicidae</taxon>
        <taxon>Myrmicinae</taxon>
        <taxon>Cardiocondyla</taxon>
    </lineage>
</organism>
<proteinExistence type="predicted"/>
<evidence type="ECO:0000313" key="1">
    <source>
        <dbReference type="EMBL" id="KAL0130232.1"/>
    </source>
</evidence>
<gene>
    <name evidence="1" type="ORF">PUN28_002073</name>
</gene>
<reference evidence="1 2" key="1">
    <citation type="submission" date="2023-03" db="EMBL/GenBank/DDBJ databases">
        <title>High recombination rates correlate with genetic variation in Cardiocondyla obscurior ants.</title>
        <authorList>
            <person name="Errbii M."/>
        </authorList>
    </citation>
    <scope>NUCLEOTIDE SEQUENCE [LARGE SCALE GENOMIC DNA]</scope>
    <source>
        <strain evidence="1">Alpha-2009</strain>
        <tissue evidence="1">Whole body</tissue>
    </source>
</reference>
<dbReference type="EMBL" id="JADYXP020000002">
    <property type="protein sequence ID" value="KAL0130232.1"/>
    <property type="molecule type" value="Genomic_DNA"/>
</dbReference>
<dbReference type="Proteomes" id="UP001430953">
    <property type="component" value="Unassembled WGS sequence"/>
</dbReference>
<dbReference type="AlphaFoldDB" id="A0AAW2GSF5"/>
<accession>A0AAW2GSF5</accession>
<comment type="caution">
    <text evidence="1">The sequence shown here is derived from an EMBL/GenBank/DDBJ whole genome shotgun (WGS) entry which is preliminary data.</text>
</comment>
<protein>
    <submittedName>
        <fullName evidence="1">Uncharacterized protein</fullName>
    </submittedName>
</protein>